<dbReference type="AlphaFoldDB" id="A0A7R8XBW8"/>
<reference evidence="2" key="1">
    <citation type="submission" date="2020-11" db="EMBL/GenBank/DDBJ databases">
        <authorList>
            <person name="Tran Van P."/>
        </authorList>
    </citation>
    <scope>NUCLEOTIDE SEQUENCE</scope>
</reference>
<gene>
    <name evidence="2" type="ORF">DSTB1V02_LOCUS6565</name>
</gene>
<evidence type="ECO:0000313" key="3">
    <source>
        <dbReference type="Proteomes" id="UP000677054"/>
    </source>
</evidence>
<feature type="signal peptide" evidence="1">
    <location>
        <begin position="1"/>
        <end position="28"/>
    </location>
</feature>
<protein>
    <submittedName>
        <fullName evidence="2">Uncharacterized protein</fullName>
    </submittedName>
</protein>
<evidence type="ECO:0000256" key="1">
    <source>
        <dbReference type="SAM" id="SignalP"/>
    </source>
</evidence>
<evidence type="ECO:0000313" key="2">
    <source>
        <dbReference type="EMBL" id="CAD7246719.1"/>
    </source>
</evidence>
<feature type="chain" id="PRO_5036209130" evidence="1">
    <location>
        <begin position="29"/>
        <end position="75"/>
    </location>
</feature>
<proteinExistence type="predicted"/>
<dbReference type="EMBL" id="CAJPEV010001219">
    <property type="protein sequence ID" value="CAG0891421.1"/>
    <property type="molecule type" value="Genomic_DNA"/>
</dbReference>
<dbReference type="Proteomes" id="UP000677054">
    <property type="component" value="Unassembled WGS sequence"/>
</dbReference>
<keyword evidence="3" id="KW-1185">Reference proteome</keyword>
<sequence length="75" mass="7892">MQTFRASGFGILGLKSFVFLLVSAGATGESLCPEPEAISPCECLSDIGVDCSGASNSKEIFSAFNKVVWPDTQQT</sequence>
<accession>A0A7R8XBW8</accession>
<keyword evidence="1" id="KW-0732">Signal</keyword>
<organism evidence="2">
    <name type="scientific">Darwinula stevensoni</name>
    <dbReference type="NCBI Taxonomy" id="69355"/>
    <lineage>
        <taxon>Eukaryota</taxon>
        <taxon>Metazoa</taxon>
        <taxon>Ecdysozoa</taxon>
        <taxon>Arthropoda</taxon>
        <taxon>Crustacea</taxon>
        <taxon>Oligostraca</taxon>
        <taxon>Ostracoda</taxon>
        <taxon>Podocopa</taxon>
        <taxon>Podocopida</taxon>
        <taxon>Darwinulocopina</taxon>
        <taxon>Darwinuloidea</taxon>
        <taxon>Darwinulidae</taxon>
        <taxon>Darwinula</taxon>
    </lineage>
</organism>
<dbReference type="EMBL" id="LR900736">
    <property type="protein sequence ID" value="CAD7246719.1"/>
    <property type="molecule type" value="Genomic_DNA"/>
</dbReference>
<name>A0A7R8XBW8_9CRUS</name>